<dbReference type="SUPFAM" id="SSF56349">
    <property type="entry name" value="DNA breaking-rejoining enzymes"/>
    <property type="match status" value="1"/>
</dbReference>
<gene>
    <name evidence="8" type="ORF">HW564_20420</name>
</gene>
<dbReference type="Gene3D" id="1.10.443.10">
    <property type="entry name" value="Intergrase catalytic core"/>
    <property type="match status" value="1"/>
</dbReference>
<evidence type="ECO:0000259" key="7">
    <source>
        <dbReference type="PROSITE" id="PS51900"/>
    </source>
</evidence>
<reference evidence="8 9" key="1">
    <citation type="journal article" date="2020" name="Proc. Natl. Acad. Sci. U.S.A.">
        <title>Ecological drivers of bacterial community assembly in synthetic phycospheres.</title>
        <authorList>
            <person name="Fu H."/>
            <person name="Uchimiya M."/>
            <person name="Gore J."/>
            <person name="Moran M.A."/>
        </authorList>
    </citation>
    <scope>NUCLEOTIDE SEQUENCE [LARGE SCALE GENOMIC DNA]</scope>
    <source>
        <strain evidence="8">HF-Din03</strain>
    </source>
</reference>
<dbReference type="GO" id="GO:0003677">
    <property type="term" value="F:DNA binding"/>
    <property type="evidence" value="ECO:0007669"/>
    <property type="project" value="UniProtKB-UniRule"/>
</dbReference>
<dbReference type="InterPro" id="IPR013762">
    <property type="entry name" value="Integrase-like_cat_sf"/>
</dbReference>
<dbReference type="InterPro" id="IPR011010">
    <property type="entry name" value="DNA_brk_join_enz"/>
</dbReference>
<evidence type="ECO:0000256" key="3">
    <source>
        <dbReference type="ARBA" id="ARBA00023125"/>
    </source>
</evidence>
<dbReference type="InterPro" id="IPR025166">
    <property type="entry name" value="Integrase_DNA_bind_dom"/>
</dbReference>
<comment type="caution">
    <text evidence="8">The sequence shown here is derived from an EMBL/GenBank/DDBJ whole genome shotgun (WGS) entry which is preliminary data.</text>
</comment>
<keyword evidence="2" id="KW-0229">DNA integration</keyword>
<evidence type="ECO:0000256" key="5">
    <source>
        <dbReference type="PROSITE-ProRule" id="PRU01248"/>
    </source>
</evidence>
<sequence length="375" mass="42780">MRVRLTDLAVKKLPLSENGQVTYWDELTPNFGIRCSTRSKSYIVLLGEKRRRKTLGRYPDLSLADARKQAKQLLSANAMGEGQVTPHAPVVAFEEAKARFLKDCEGRNKPRTVADYRRLLNRHFNFKGDVREVYRQQVMRVVSGLSATPSEQSHAYVAIRTMMNWCVRHGLVDHSVVPPMKQKTSERDRVLSEDELRKVYLRAQETPFAFGPIVQLLILTGQRRTEIGQMRRSWISHGEVAFPKGFAKNKREHRFPLSPLSQQVVADLPNTGDLLFPAATDFEKAFTTWAWHKKRFDEGLEAVEPYTLHDLRRTFATIHAKIGTPIHVTEKLLNHVSGTISGVAAVYNRHSYADEMRHAASQFDTYLTELALTPT</sequence>
<evidence type="ECO:0000256" key="4">
    <source>
        <dbReference type="ARBA" id="ARBA00023172"/>
    </source>
</evidence>
<dbReference type="PANTHER" id="PTHR30629">
    <property type="entry name" value="PROPHAGE INTEGRASE"/>
    <property type="match status" value="1"/>
</dbReference>
<evidence type="ECO:0000256" key="2">
    <source>
        <dbReference type="ARBA" id="ARBA00022908"/>
    </source>
</evidence>
<keyword evidence="4" id="KW-0233">DNA recombination</keyword>
<keyword evidence="3 5" id="KW-0238">DNA-binding</keyword>
<dbReference type="EMBL" id="JABXIY010000063">
    <property type="protein sequence ID" value="NVK99294.1"/>
    <property type="molecule type" value="Genomic_DNA"/>
</dbReference>
<dbReference type="InterPro" id="IPR010998">
    <property type="entry name" value="Integrase_recombinase_N"/>
</dbReference>
<dbReference type="InterPro" id="IPR044068">
    <property type="entry name" value="CB"/>
</dbReference>
<evidence type="ECO:0000256" key="1">
    <source>
        <dbReference type="ARBA" id="ARBA00008857"/>
    </source>
</evidence>
<dbReference type="GO" id="GO:0015074">
    <property type="term" value="P:DNA integration"/>
    <property type="evidence" value="ECO:0007669"/>
    <property type="project" value="UniProtKB-KW"/>
</dbReference>
<feature type="domain" description="Core-binding (CB)" evidence="7">
    <location>
        <begin position="91"/>
        <end position="167"/>
    </location>
</feature>
<dbReference type="PANTHER" id="PTHR30629:SF2">
    <property type="entry name" value="PROPHAGE INTEGRASE INTS-RELATED"/>
    <property type="match status" value="1"/>
</dbReference>
<dbReference type="Gene3D" id="3.30.160.390">
    <property type="entry name" value="Integrase, DNA-binding domain"/>
    <property type="match status" value="1"/>
</dbReference>
<evidence type="ECO:0000259" key="6">
    <source>
        <dbReference type="PROSITE" id="PS51898"/>
    </source>
</evidence>
<organism evidence="8 9">
    <name type="scientific">Ruegeria pomeroyi</name>
    <dbReference type="NCBI Taxonomy" id="89184"/>
    <lineage>
        <taxon>Bacteria</taxon>
        <taxon>Pseudomonadati</taxon>
        <taxon>Pseudomonadota</taxon>
        <taxon>Alphaproteobacteria</taxon>
        <taxon>Rhodobacterales</taxon>
        <taxon>Roseobacteraceae</taxon>
        <taxon>Ruegeria</taxon>
    </lineage>
</organism>
<dbReference type="Gene3D" id="1.10.150.130">
    <property type="match status" value="1"/>
</dbReference>
<evidence type="ECO:0000313" key="8">
    <source>
        <dbReference type="EMBL" id="NVK99294.1"/>
    </source>
</evidence>
<dbReference type="Pfam" id="PF00589">
    <property type="entry name" value="Phage_integrase"/>
    <property type="match status" value="1"/>
</dbReference>
<dbReference type="OMA" id="EYWIREY"/>
<name>A0A850LMM6_9RHOB</name>
<dbReference type="InterPro" id="IPR050808">
    <property type="entry name" value="Phage_Integrase"/>
</dbReference>
<dbReference type="Pfam" id="PF13356">
    <property type="entry name" value="Arm-DNA-bind_3"/>
    <property type="match status" value="1"/>
</dbReference>
<dbReference type="Proteomes" id="UP000565723">
    <property type="component" value="Unassembled WGS sequence"/>
</dbReference>
<feature type="domain" description="Tyr recombinase" evidence="6">
    <location>
        <begin position="186"/>
        <end position="361"/>
    </location>
</feature>
<evidence type="ECO:0000313" key="9">
    <source>
        <dbReference type="Proteomes" id="UP000565723"/>
    </source>
</evidence>
<accession>A0A850LMM6</accession>
<dbReference type="AlphaFoldDB" id="A0A850LMM6"/>
<dbReference type="PROSITE" id="PS51900">
    <property type="entry name" value="CB"/>
    <property type="match status" value="1"/>
</dbReference>
<dbReference type="PROSITE" id="PS51898">
    <property type="entry name" value="TYR_RECOMBINASE"/>
    <property type="match status" value="1"/>
</dbReference>
<dbReference type="RefSeq" id="WP_011046962.1">
    <property type="nucleotide sequence ID" value="NZ_CP076685.1"/>
</dbReference>
<dbReference type="InterPro" id="IPR002104">
    <property type="entry name" value="Integrase_catalytic"/>
</dbReference>
<dbReference type="GO" id="GO:0006310">
    <property type="term" value="P:DNA recombination"/>
    <property type="evidence" value="ECO:0007669"/>
    <property type="project" value="UniProtKB-KW"/>
</dbReference>
<proteinExistence type="inferred from homology"/>
<dbReference type="InterPro" id="IPR038488">
    <property type="entry name" value="Integrase_DNA-bd_sf"/>
</dbReference>
<comment type="similarity">
    <text evidence="1">Belongs to the 'phage' integrase family.</text>
</comment>
<protein>
    <submittedName>
        <fullName evidence="8">Integrase family protein</fullName>
    </submittedName>
</protein>